<feature type="compositionally biased region" description="Basic residues" evidence="1">
    <location>
        <begin position="75"/>
        <end position="86"/>
    </location>
</feature>
<keyword evidence="4" id="KW-1185">Reference proteome</keyword>
<feature type="transmembrane region" description="Helical" evidence="2">
    <location>
        <begin position="234"/>
        <end position="256"/>
    </location>
</feature>
<sequence length="264" mass="26892">MAGGDASPLAPVIVITALVIRTAITELRGPGSARRQWAFATNPCAMAAGATVAAATLLIGALLRLADSGLGPAHRGAHRLPHRPRHPPAASTHPSKEQPVSERQVGRVMTAIGTPLTLVGAAMYFLPGPDFPVLIIGLALLITGLVMQPAAGSTTGPVPERTPMTMAWQWIGLTVFSLTLLPTGLAMAAGWAPARWRTRLTPVRARGGALLALYAAAPLNAIPRLAGASAAVSLTLSAAAGIVAVAGCLAAALASLKTVRYGAR</sequence>
<keyword evidence="2" id="KW-0472">Membrane</keyword>
<keyword evidence="2" id="KW-0812">Transmembrane</keyword>
<accession>A0ABV2UKL2</accession>
<gene>
    <name evidence="3" type="ORF">ABZV61_37820</name>
</gene>
<dbReference type="EMBL" id="JBEXIP010000058">
    <property type="protein sequence ID" value="MET8438383.1"/>
    <property type="molecule type" value="Genomic_DNA"/>
</dbReference>
<evidence type="ECO:0000256" key="2">
    <source>
        <dbReference type="SAM" id="Phobius"/>
    </source>
</evidence>
<name>A0ABV2UKL2_9ACTN</name>
<reference evidence="3 4" key="1">
    <citation type="submission" date="2024-06" db="EMBL/GenBank/DDBJ databases">
        <title>The Natural Products Discovery Center: Release of the First 8490 Sequenced Strains for Exploring Actinobacteria Biosynthetic Diversity.</title>
        <authorList>
            <person name="Kalkreuter E."/>
            <person name="Kautsar S.A."/>
            <person name="Yang D."/>
            <person name="Bader C.D."/>
            <person name="Teijaro C.N."/>
            <person name="Fluegel L."/>
            <person name="Davis C.M."/>
            <person name="Simpson J.R."/>
            <person name="Lauterbach L."/>
            <person name="Steele A.D."/>
            <person name="Gui C."/>
            <person name="Meng S."/>
            <person name="Li G."/>
            <person name="Viehrig K."/>
            <person name="Ye F."/>
            <person name="Su P."/>
            <person name="Kiefer A.F."/>
            <person name="Nichols A."/>
            <person name="Cepeda A.J."/>
            <person name="Yan W."/>
            <person name="Fan B."/>
            <person name="Jiang Y."/>
            <person name="Adhikari A."/>
            <person name="Zheng C.-J."/>
            <person name="Schuster L."/>
            <person name="Cowan T.M."/>
            <person name="Smanski M.J."/>
            <person name="Chevrette M.G."/>
            <person name="De Carvalho L.P.S."/>
            <person name="Shen B."/>
        </authorList>
    </citation>
    <scope>NUCLEOTIDE SEQUENCE [LARGE SCALE GENOMIC DNA]</scope>
    <source>
        <strain evidence="3 4">NPDC005137</strain>
    </source>
</reference>
<protein>
    <submittedName>
        <fullName evidence="3">Uncharacterized protein</fullName>
    </submittedName>
</protein>
<feature type="transmembrane region" description="Helical" evidence="2">
    <location>
        <begin position="133"/>
        <end position="150"/>
    </location>
</feature>
<evidence type="ECO:0000313" key="4">
    <source>
        <dbReference type="Proteomes" id="UP001550044"/>
    </source>
</evidence>
<feature type="transmembrane region" description="Helical" evidence="2">
    <location>
        <begin position="45"/>
        <end position="66"/>
    </location>
</feature>
<dbReference type="RefSeq" id="WP_356712809.1">
    <property type="nucleotide sequence ID" value="NZ_JBEXIP010000058.1"/>
</dbReference>
<feature type="transmembrane region" description="Helical" evidence="2">
    <location>
        <begin position="108"/>
        <end position="126"/>
    </location>
</feature>
<feature type="region of interest" description="Disordered" evidence="1">
    <location>
        <begin position="73"/>
        <end position="104"/>
    </location>
</feature>
<keyword evidence="2" id="KW-1133">Transmembrane helix</keyword>
<feature type="transmembrane region" description="Helical" evidence="2">
    <location>
        <begin position="6"/>
        <end position="24"/>
    </location>
</feature>
<dbReference type="Proteomes" id="UP001550044">
    <property type="component" value="Unassembled WGS sequence"/>
</dbReference>
<evidence type="ECO:0000313" key="3">
    <source>
        <dbReference type="EMBL" id="MET8438383.1"/>
    </source>
</evidence>
<comment type="caution">
    <text evidence="3">The sequence shown here is derived from an EMBL/GenBank/DDBJ whole genome shotgun (WGS) entry which is preliminary data.</text>
</comment>
<organism evidence="3 4">
    <name type="scientific">Streptomyces sp. 900116325</name>
    <dbReference type="NCBI Taxonomy" id="3154295"/>
    <lineage>
        <taxon>Bacteria</taxon>
        <taxon>Bacillati</taxon>
        <taxon>Actinomycetota</taxon>
        <taxon>Actinomycetes</taxon>
        <taxon>Kitasatosporales</taxon>
        <taxon>Streptomycetaceae</taxon>
        <taxon>Streptomyces</taxon>
    </lineage>
</organism>
<proteinExistence type="predicted"/>
<evidence type="ECO:0000256" key="1">
    <source>
        <dbReference type="SAM" id="MobiDB-lite"/>
    </source>
</evidence>
<feature type="transmembrane region" description="Helical" evidence="2">
    <location>
        <begin position="170"/>
        <end position="191"/>
    </location>
</feature>
<feature type="transmembrane region" description="Helical" evidence="2">
    <location>
        <begin position="203"/>
        <end position="222"/>
    </location>
</feature>